<evidence type="ECO:0000313" key="4">
    <source>
        <dbReference type="EMBL" id="CAI6368354.1"/>
    </source>
</evidence>
<dbReference type="PANTHER" id="PTHR11783">
    <property type="entry name" value="SULFOTRANSFERASE SULT"/>
    <property type="match status" value="1"/>
</dbReference>
<evidence type="ECO:0000256" key="2">
    <source>
        <dbReference type="ARBA" id="ARBA00022679"/>
    </source>
</evidence>
<proteinExistence type="inferred from homology"/>
<dbReference type="Gene3D" id="3.40.50.300">
    <property type="entry name" value="P-loop containing nucleotide triphosphate hydrolases"/>
    <property type="match status" value="1"/>
</dbReference>
<accession>A0AAV0XIJ1</accession>
<keyword evidence="5" id="KW-1185">Reference proteome</keyword>
<feature type="domain" description="Sulfotransferase" evidence="3">
    <location>
        <begin position="42"/>
        <end position="312"/>
    </location>
</feature>
<dbReference type="InterPro" id="IPR027417">
    <property type="entry name" value="P-loop_NTPase"/>
</dbReference>
<keyword evidence="2" id="KW-0808">Transferase</keyword>
<dbReference type="GO" id="GO:0008146">
    <property type="term" value="F:sulfotransferase activity"/>
    <property type="evidence" value="ECO:0007669"/>
    <property type="project" value="InterPro"/>
</dbReference>
<dbReference type="Proteomes" id="UP001160148">
    <property type="component" value="Unassembled WGS sequence"/>
</dbReference>
<dbReference type="Pfam" id="PF00685">
    <property type="entry name" value="Sulfotransfer_1"/>
    <property type="match status" value="1"/>
</dbReference>
<comment type="similarity">
    <text evidence="1">Belongs to the sulfotransferase 1 family.</text>
</comment>
<reference evidence="4 5" key="1">
    <citation type="submission" date="2023-01" db="EMBL/GenBank/DDBJ databases">
        <authorList>
            <person name="Whitehead M."/>
        </authorList>
    </citation>
    <scope>NUCLEOTIDE SEQUENCE [LARGE SCALE GENOMIC DNA]</scope>
</reference>
<dbReference type="SUPFAM" id="SSF52540">
    <property type="entry name" value="P-loop containing nucleoside triphosphate hydrolases"/>
    <property type="match status" value="1"/>
</dbReference>
<comment type="caution">
    <text evidence="4">The sequence shown here is derived from an EMBL/GenBank/DDBJ whole genome shotgun (WGS) entry which is preliminary data.</text>
</comment>
<organism evidence="4 5">
    <name type="scientific">Macrosiphum euphorbiae</name>
    <name type="common">potato aphid</name>
    <dbReference type="NCBI Taxonomy" id="13131"/>
    <lineage>
        <taxon>Eukaryota</taxon>
        <taxon>Metazoa</taxon>
        <taxon>Ecdysozoa</taxon>
        <taxon>Arthropoda</taxon>
        <taxon>Hexapoda</taxon>
        <taxon>Insecta</taxon>
        <taxon>Pterygota</taxon>
        <taxon>Neoptera</taxon>
        <taxon>Paraneoptera</taxon>
        <taxon>Hemiptera</taxon>
        <taxon>Sternorrhyncha</taxon>
        <taxon>Aphidomorpha</taxon>
        <taxon>Aphidoidea</taxon>
        <taxon>Aphididae</taxon>
        <taxon>Macrosiphini</taxon>
        <taxon>Macrosiphum</taxon>
    </lineage>
</organism>
<name>A0AAV0XIJ1_9HEMI</name>
<evidence type="ECO:0000256" key="1">
    <source>
        <dbReference type="ARBA" id="ARBA00005771"/>
    </source>
</evidence>
<gene>
    <name evidence="4" type="ORF">MEUPH1_LOCUS22723</name>
</gene>
<evidence type="ECO:0000313" key="5">
    <source>
        <dbReference type="Proteomes" id="UP001160148"/>
    </source>
</evidence>
<sequence>MDNDMSYFRKKDQTELMKSNDVVLPNFYEKFGQLIEDFDVRDDDIWVCGFPKTGTTWCKEMTWCVANDLDFEGAKQNLLERVPLLEMYSYQDFEKAMQDNPDIEIPKYIFDSIGYINGLKSPRYIKTHLPYQLLPKKLREKSTKAKIIYMARNPKDTCLSFFHFATLLGSYEDNFEAFCELFISNSLCYSPFFDHILGFWNRRDDPQVLFLKYEDMKQDLHLVLRQTAQFLGKHMNDDQLLALEDHLSFKSMKKNSAVSGEPFIGISLRLFNGSRGKGNIIRSGNVGEGKTNMTPAFVKIFDEWENKSLEKSGLKFL</sequence>
<dbReference type="EMBL" id="CARXXK010000005">
    <property type="protein sequence ID" value="CAI6368354.1"/>
    <property type="molecule type" value="Genomic_DNA"/>
</dbReference>
<dbReference type="AlphaFoldDB" id="A0AAV0XIJ1"/>
<dbReference type="InterPro" id="IPR000863">
    <property type="entry name" value="Sulfotransferase_dom"/>
</dbReference>
<evidence type="ECO:0000259" key="3">
    <source>
        <dbReference type="Pfam" id="PF00685"/>
    </source>
</evidence>
<protein>
    <recommendedName>
        <fullName evidence="3">Sulfotransferase domain-containing protein</fullName>
    </recommendedName>
</protein>